<feature type="compositionally biased region" description="Polar residues" evidence="2">
    <location>
        <begin position="1490"/>
        <end position="1501"/>
    </location>
</feature>
<evidence type="ECO:0000259" key="3">
    <source>
        <dbReference type="Pfam" id="PF26571"/>
    </source>
</evidence>
<feature type="domain" description="ARB-07466-like C-terminal" evidence="3">
    <location>
        <begin position="1286"/>
        <end position="1388"/>
    </location>
</feature>
<organism evidence="4 5">
    <name type="scientific">Mycolicibacterium sphagni</name>
    <dbReference type="NCBI Taxonomy" id="1786"/>
    <lineage>
        <taxon>Bacteria</taxon>
        <taxon>Bacillati</taxon>
        <taxon>Actinomycetota</taxon>
        <taxon>Actinomycetes</taxon>
        <taxon>Mycobacteriales</taxon>
        <taxon>Mycobacteriaceae</taxon>
        <taxon>Mycolicibacterium</taxon>
    </lineage>
</organism>
<sequence length="1678" mass="174167">MSEFVAAQASVLMVPSLGKGANSFQTKLRTQLEKVRASVDVEVKADTAKMVAEVTATKKALEKDAVVVPVHYRTSRQSKSDLDKLKQNLSEVGDNFDKVSDKFRRSLVLNLQVAGMSQIRALIPLLGAVNASIVQLAQSALLLPGILAGVGTSLLTTVLGVKGLGDAFKAQAKASKDSVEASRQQRDANNAVRDSTRDLNYAIRDAKRNLEDLNDQLRDAPLDEAEAMMNLQEAMAEMADTSGKTAFQRQKDALRVEKSEASLAETRKRNVRLQQDVNEANKKGIAGNDQVVAATERLTKALEAATDHKGSVQDLADAMAKLSPNAQAFVTQVRALGDVWSDLRKSVQDRLFDHLGEDLTSLSAITLPNVEGGLQRVAAAINGNLRTAMASLGSDSSQGFLSRIFGNTADAQAMFDRAINPLIDSFLRLGAVGSDYLPRLSDGFGDVMARFDRFIARAEADGSLDKWINNGIDALKQLGNSLVNVASIMNSVADAFTNSGGKTFGQWLQDNTKRLADFLKGPEGQQKLTKFFVDARTEFAKWEPVLKTIPGIIKNIASAGRDWANGMLPFLNTIGPLLRDHPGLVNTIFTAYMSWKSISPIVSGINLMLDNDSGMVGAAKRAAKAVGTASKGGYASGGLSGALSGLATLVSPGGVVMLGLTAVTSYLAYEYLQAQQDAADAAQHHANMVSQLRTELDSLTGSLTQKGLIDGLNKLKGWTDVNERDGQARDVPKEAEGLIGRELLNGALDPTNQGARDQADAKLREIVKQGVSDPNSLANDGTLSAQMKSGNFSADDLVSALMGDQAQIERFKKLGGPGGPGYTLSDIKYGHKGGLPFGLDDKPGLSERARNALDVNKAINEHTDNALSVGSDIRAQNQSITGPARIIPGKPNPFSDLGIRHVQWDTDLSGGAAIEVNQSPSESLIEDIKKNGGTVEPLAGGNGAIIHLDPDRAKLYVEKGFAAGGLQAGPGTGTSDSILAKVSNGEFISRAQSVRKYGPEFYDALNRGLIDPLDLPGFAGGGLFGSGFRLGPDIAPPDVPDVPSLFDPPGSGPSQAGGTQLGPWVVPQGVFDASRTLGPLGPNPGSSDPPRLPGALPGVPASGGLAGSAAAGVKAAKPSAPWAPAADSSSSSAWSPEQHLSDTATSPGPGNDQGFGGAATTADPGETKNMFGLTPSDGDPLGLSGLPDNLQPVSILDQIGEVLLSAVLGFFGIDPTYFNIGKRIFTGVTGTGKNGKKRKGKGEPTDEVDGVNGIIANHKGQMDAEMPGFVGTLSSFAGAPDHAGGAGGLKQNARTLRNELFAKYPMLKDIGGFRQDALPEHPSGRALDIMIPKWDSPEGAALGDQILQDVMSQPDFYGAIWRGKSYGYGNSGPMPYTQGGNDPTQGHYNHVHVWLKEVAQNAAKYANGGLLSGDGTGRSDSMLARVSNGEFITRAASVAKYGRGFFDAINAGAIDPALLPRFADGTPPLLPLGIGSAATAAPPVSTPMANTDQTGLGQPQASAGGVDLAGLGGSAKPGAMGPDGGANPRGQLGAAPTNMDHNNPALSKGIKGAWSTIGSLAAQAASLAVAGASGGAGGLGGGAAGSGIQAAAEMGGQWASGAMNILSSLLVGTAPGSGGTTQNAYGAPVLPQGPPQSQQGGPAIVNNYGDIHTADYSEFHRGQERMLAQQVGPGLPMR</sequence>
<feature type="region of interest" description="Disordered" evidence="2">
    <location>
        <begin position="1034"/>
        <end position="1100"/>
    </location>
</feature>
<feature type="compositionally biased region" description="Low complexity" evidence="2">
    <location>
        <begin position="1119"/>
        <end position="1136"/>
    </location>
</feature>
<feature type="coiled-coil region" evidence="1">
    <location>
        <begin position="256"/>
        <end position="283"/>
    </location>
</feature>
<name>A0A255DRR6_9MYCO</name>
<comment type="caution">
    <text evidence="4">The sequence shown here is derived from an EMBL/GenBank/DDBJ whole genome shotgun (WGS) entry which is preliminary data.</text>
</comment>
<dbReference type="OrthoDB" id="2989771at2"/>
<evidence type="ECO:0000256" key="1">
    <source>
        <dbReference type="SAM" id="Coils"/>
    </source>
</evidence>
<accession>A0A255DRR6</accession>
<gene>
    <name evidence="4" type="ORF">CG716_05405</name>
</gene>
<feature type="region of interest" description="Disordered" evidence="2">
    <location>
        <begin position="1229"/>
        <end position="1251"/>
    </location>
</feature>
<evidence type="ECO:0000313" key="5">
    <source>
        <dbReference type="Proteomes" id="UP000216063"/>
    </source>
</evidence>
<feature type="region of interest" description="Disordered" evidence="2">
    <location>
        <begin position="1622"/>
        <end position="1647"/>
    </location>
</feature>
<keyword evidence="5" id="KW-1185">Reference proteome</keyword>
<evidence type="ECO:0000313" key="4">
    <source>
        <dbReference type="EMBL" id="OYN81780.1"/>
    </source>
</evidence>
<dbReference type="Proteomes" id="UP000216063">
    <property type="component" value="Unassembled WGS sequence"/>
</dbReference>
<dbReference type="InterPro" id="IPR058593">
    <property type="entry name" value="ARB_07466-like_C"/>
</dbReference>
<reference evidence="4 5" key="1">
    <citation type="submission" date="2017-07" db="EMBL/GenBank/DDBJ databases">
        <title>The new phylogeny of genus Mycobacterium.</title>
        <authorList>
            <person name="Tortoli E."/>
            <person name="Trovato A."/>
            <person name="Cirillo D.M."/>
        </authorList>
    </citation>
    <scope>NUCLEOTIDE SEQUENCE [LARGE SCALE GENOMIC DNA]</scope>
    <source>
        <strain evidence="4 5">ATCC 33027</strain>
    </source>
</reference>
<feature type="region of interest" description="Disordered" evidence="2">
    <location>
        <begin position="1483"/>
        <end position="1544"/>
    </location>
</feature>
<evidence type="ECO:0000256" key="2">
    <source>
        <dbReference type="SAM" id="MobiDB-lite"/>
    </source>
</evidence>
<dbReference type="EMBL" id="NOZR01000003">
    <property type="protein sequence ID" value="OYN81780.1"/>
    <property type="molecule type" value="Genomic_DNA"/>
</dbReference>
<dbReference type="Pfam" id="PF26571">
    <property type="entry name" value="VldE"/>
    <property type="match status" value="1"/>
</dbReference>
<keyword evidence="1" id="KW-0175">Coiled coil</keyword>
<dbReference type="RefSeq" id="WP_094477179.1">
    <property type="nucleotide sequence ID" value="NZ_NOZR01000003.1"/>
</dbReference>
<feature type="region of interest" description="Disordered" evidence="2">
    <location>
        <begin position="1119"/>
        <end position="1182"/>
    </location>
</feature>
<feature type="coiled-coil region" evidence="1">
    <location>
        <begin position="196"/>
        <end position="223"/>
    </location>
</feature>
<proteinExistence type="predicted"/>
<protein>
    <recommendedName>
        <fullName evidence="3">ARB-07466-like C-terminal domain-containing protein</fullName>
    </recommendedName>
</protein>